<organism evidence="15 16">
    <name type="scientific">Desulfobacula toluolica (strain DSM 7467 / Tol2)</name>
    <dbReference type="NCBI Taxonomy" id="651182"/>
    <lineage>
        <taxon>Bacteria</taxon>
        <taxon>Pseudomonadati</taxon>
        <taxon>Thermodesulfobacteriota</taxon>
        <taxon>Desulfobacteria</taxon>
        <taxon>Desulfobacterales</taxon>
        <taxon>Desulfobacteraceae</taxon>
        <taxon>Desulfobacula</taxon>
    </lineage>
</organism>
<keyword evidence="12" id="KW-0175">Coiled coil</keyword>
<evidence type="ECO:0000256" key="3">
    <source>
        <dbReference type="ARBA" id="ARBA00012438"/>
    </source>
</evidence>
<feature type="transmembrane region" description="Helical" evidence="13">
    <location>
        <begin position="298"/>
        <end position="317"/>
    </location>
</feature>
<evidence type="ECO:0000313" key="16">
    <source>
        <dbReference type="Proteomes" id="UP000007347"/>
    </source>
</evidence>
<dbReference type="SMART" id="SM00388">
    <property type="entry name" value="HisKA"/>
    <property type="match status" value="1"/>
</dbReference>
<dbReference type="PROSITE" id="PS50109">
    <property type="entry name" value="HIS_KIN"/>
    <property type="match status" value="1"/>
</dbReference>
<dbReference type="FunFam" id="3.30.565.10:FF:000010">
    <property type="entry name" value="Sensor histidine kinase RcsC"/>
    <property type="match status" value="1"/>
</dbReference>
<dbReference type="Pfam" id="PF00512">
    <property type="entry name" value="HisKA"/>
    <property type="match status" value="1"/>
</dbReference>
<keyword evidence="16" id="KW-1185">Reference proteome</keyword>
<keyword evidence="5" id="KW-0808">Transferase</keyword>
<dbReference type="EC" id="2.7.13.3" evidence="3"/>
<evidence type="ECO:0000256" key="7">
    <source>
        <dbReference type="ARBA" id="ARBA00022777"/>
    </source>
</evidence>
<comment type="subcellular location">
    <subcellularLocation>
        <location evidence="2">Membrane</location>
    </subcellularLocation>
</comment>
<accession>K0NK85</accession>
<dbReference type="InterPro" id="IPR050736">
    <property type="entry name" value="Sensor_HK_Regulatory"/>
</dbReference>
<gene>
    <name evidence="15" type="ordered locus">TOL2_C38000</name>
</gene>
<feature type="domain" description="Histidine kinase" evidence="14">
    <location>
        <begin position="381"/>
        <end position="625"/>
    </location>
</feature>
<dbReference type="Proteomes" id="UP000007347">
    <property type="component" value="Chromosome"/>
</dbReference>
<evidence type="ECO:0000256" key="6">
    <source>
        <dbReference type="ARBA" id="ARBA00022741"/>
    </source>
</evidence>
<evidence type="ECO:0000259" key="14">
    <source>
        <dbReference type="PROSITE" id="PS50109"/>
    </source>
</evidence>
<feature type="transmembrane region" description="Helical" evidence="13">
    <location>
        <begin position="15"/>
        <end position="35"/>
    </location>
</feature>
<evidence type="ECO:0000256" key="13">
    <source>
        <dbReference type="SAM" id="Phobius"/>
    </source>
</evidence>
<dbReference type="InterPro" id="IPR003594">
    <property type="entry name" value="HATPase_dom"/>
</dbReference>
<evidence type="ECO:0000256" key="10">
    <source>
        <dbReference type="ARBA" id="ARBA00023136"/>
    </source>
</evidence>
<proteinExistence type="predicted"/>
<dbReference type="SUPFAM" id="SSF55874">
    <property type="entry name" value="ATPase domain of HSP90 chaperone/DNA topoisomerase II/histidine kinase"/>
    <property type="match status" value="1"/>
</dbReference>
<dbReference type="KEGG" id="dto:TOL2_C38000"/>
<evidence type="ECO:0000256" key="8">
    <source>
        <dbReference type="ARBA" id="ARBA00022840"/>
    </source>
</evidence>
<protein>
    <recommendedName>
        <fullName evidence="3">histidine kinase</fullName>
        <ecNumber evidence="3">2.7.13.3</ecNumber>
    </recommendedName>
</protein>
<dbReference type="RefSeq" id="WP_014959139.1">
    <property type="nucleotide sequence ID" value="NC_018645.1"/>
</dbReference>
<keyword evidence="7 15" id="KW-0418">Kinase</keyword>
<dbReference type="PANTHER" id="PTHR43711">
    <property type="entry name" value="TWO-COMPONENT HISTIDINE KINASE"/>
    <property type="match status" value="1"/>
</dbReference>
<dbReference type="Gene3D" id="1.10.287.130">
    <property type="match status" value="1"/>
</dbReference>
<evidence type="ECO:0000313" key="15">
    <source>
        <dbReference type="EMBL" id="CCK81956.1"/>
    </source>
</evidence>
<dbReference type="PRINTS" id="PR00344">
    <property type="entry name" value="BCTRLSENSOR"/>
</dbReference>
<evidence type="ECO:0000256" key="9">
    <source>
        <dbReference type="ARBA" id="ARBA00023012"/>
    </source>
</evidence>
<dbReference type="Gene3D" id="3.30.565.10">
    <property type="entry name" value="Histidine kinase-like ATPase, C-terminal domain"/>
    <property type="match status" value="1"/>
</dbReference>
<dbReference type="Pfam" id="PF02518">
    <property type="entry name" value="HATPase_c"/>
    <property type="match status" value="1"/>
</dbReference>
<keyword evidence="8" id="KW-0067">ATP-binding</keyword>
<keyword evidence="6" id="KW-0547">Nucleotide-binding</keyword>
<reference evidence="15 16" key="1">
    <citation type="journal article" date="2013" name="Environ. Microbiol.">
        <title>Complete genome, catabolic sub-proteomes and key-metabolites of Desulfobacula toluolica Tol2, a marine, aromatic compound-degrading, sulfate-reducing bacterium.</title>
        <authorList>
            <person name="Wohlbrand L."/>
            <person name="Jacob J.H."/>
            <person name="Kube M."/>
            <person name="Mussmann M."/>
            <person name="Jarling R."/>
            <person name="Beck A."/>
            <person name="Amann R."/>
            <person name="Wilkes H."/>
            <person name="Reinhardt R."/>
            <person name="Rabus R."/>
        </authorList>
    </citation>
    <scope>NUCLEOTIDE SEQUENCE [LARGE SCALE GENOMIC DNA]</scope>
    <source>
        <strain evidence="16">DSM 7467 / Tol2</strain>
    </source>
</reference>
<dbReference type="PATRIC" id="fig|651182.5.peg.4480"/>
<comment type="catalytic activity">
    <reaction evidence="1">
        <text>ATP + protein L-histidine = ADP + protein N-phospho-L-histidine.</text>
        <dbReference type="EC" id="2.7.13.3"/>
    </reaction>
</comment>
<dbReference type="EMBL" id="FO203503">
    <property type="protein sequence ID" value="CCK81956.1"/>
    <property type="molecule type" value="Genomic_DNA"/>
</dbReference>
<dbReference type="GO" id="GO:0000155">
    <property type="term" value="F:phosphorelay sensor kinase activity"/>
    <property type="evidence" value="ECO:0007669"/>
    <property type="project" value="InterPro"/>
</dbReference>
<dbReference type="InterPro" id="IPR036890">
    <property type="entry name" value="HATPase_C_sf"/>
</dbReference>
<dbReference type="CDD" id="cd00082">
    <property type="entry name" value="HisKA"/>
    <property type="match status" value="1"/>
</dbReference>
<dbReference type="InterPro" id="IPR003661">
    <property type="entry name" value="HisK_dim/P_dom"/>
</dbReference>
<dbReference type="InterPro" id="IPR036097">
    <property type="entry name" value="HisK_dim/P_sf"/>
</dbReference>
<evidence type="ECO:0000256" key="1">
    <source>
        <dbReference type="ARBA" id="ARBA00000085"/>
    </source>
</evidence>
<dbReference type="InterPro" id="IPR005467">
    <property type="entry name" value="His_kinase_dom"/>
</dbReference>
<dbReference type="GO" id="GO:0016020">
    <property type="term" value="C:membrane"/>
    <property type="evidence" value="ECO:0007669"/>
    <property type="project" value="UniProtKB-SubCell"/>
</dbReference>
<dbReference type="FunFam" id="1.10.287.130:FF:000038">
    <property type="entry name" value="Sensory transduction histidine kinase"/>
    <property type="match status" value="1"/>
</dbReference>
<dbReference type="STRING" id="651182.TOL2_C38000"/>
<keyword evidence="4" id="KW-0597">Phosphoprotein</keyword>
<keyword evidence="10 13" id="KW-0472">Membrane</keyword>
<evidence type="ECO:0000256" key="4">
    <source>
        <dbReference type="ARBA" id="ARBA00022553"/>
    </source>
</evidence>
<dbReference type="HOGENOM" id="CLU_427436_0_0_7"/>
<dbReference type="InterPro" id="IPR004358">
    <property type="entry name" value="Sig_transdc_His_kin-like_C"/>
</dbReference>
<dbReference type="OrthoDB" id="9758705at2"/>
<dbReference type="AlphaFoldDB" id="K0NK85"/>
<dbReference type="GO" id="GO:0005524">
    <property type="term" value="F:ATP binding"/>
    <property type="evidence" value="ECO:0007669"/>
    <property type="project" value="UniProtKB-KW"/>
</dbReference>
<name>K0NK85_DESTT</name>
<feature type="coiled-coil region" evidence="12">
    <location>
        <begin position="330"/>
        <end position="367"/>
    </location>
</feature>
<evidence type="ECO:0000256" key="12">
    <source>
        <dbReference type="SAM" id="Coils"/>
    </source>
</evidence>
<dbReference type="CDD" id="cd16922">
    <property type="entry name" value="HATPase_EvgS-ArcB-TorS-like"/>
    <property type="match status" value="1"/>
</dbReference>
<evidence type="ECO:0000256" key="2">
    <source>
        <dbReference type="ARBA" id="ARBA00004370"/>
    </source>
</evidence>
<dbReference type="PANTHER" id="PTHR43711:SF31">
    <property type="entry name" value="HISTIDINE KINASE"/>
    <property type="match status" value="1"/>
</dbReference>
<evidence type="ECO:0000256" key="11">
    <source>
        <dbReference type="ARBA" id="ARBA00023306"/>
    </source>
</evidence>
<keyword evidence="11" id="KW-0131">Cell cycle</keyword>
<evidence type="ECO:0000256" key="5">
    <source>
        <dbReference type="ARBA" id="ARBA00022679"/>
    </source>
</evidence>
<dbReference type="SMART" id="SM00387">
    <property type="entry name" value="HATPase_c"/>
    <property type="match status" value="1"/>
</dbReference>
<keyword evidence="13" id="KW-1133">Transmembrane helix</keyword>
<keyword evidence="13" id="KW-0812">Transmembrane</keyword>
<dbReference type="SUPFAM" id="SSF47384">
    <property type="entry name" value="Homodimeric domain of signal transducing histidine kinase"/>
    <property type="match status" value="1"/>
</dbReference>
<keyword evidence="9" id="KW-0902">Two-component regulatory system</keyword>
<sequence>MVFENPSKKNFKSSYYYAAVFLLFGFIFFLLCLHYQSQMRLQKISINRLAQQAEEIAASLSYFYDERKNDLENMAESREISAFFENKALGISLEYGLRASQVAISTRFHKFIEKKEIGTDKAFSRLLFIKTDGELLADTGTEDVKSKDRLYLKNFITHGDRQARVIHLNHQDYFNVCICIPYFFKGVHTGQLIALIAQKNIFAFFLKPEQSSCRFLLIMCEDGHLSAPWSDQSTIRFDKPPDFRKIKTGKPQYLKMFDPDGKLADMIMFKTRIKGTPFFIIDIHKATEVLGHISPLHLFMILGISTVIICCGTIFFFHSSTRTLILSSRLEESQIKEMEIKEKNLHLEEEIIRRKLAERQLKNSRDLAESANIAKSEFLANMSHELRTPLNHIIGFTELVIDKHFGELNPIQEEYLGDVLNSSRHLLSLINDILDLSKVEAGKMDLEPTDIHLKTLLENSLVMIKEKAMKIGIQVSADVDGLPEMITADERKLKQIIYNLLSNAVKFTPDGGKISLVANLAESSGLKAHGMTKTVQISTSDLERHRHWITISVADTGVGIKSEDMERIFNHFEQVENSTSRCFEGTGLGLALSRRFVEMHGGMIWAQSLGHGKGSTFSFIIPLQPEDMDSVSEIDLDKNC</sequence>